<feature type="region of interest" description="Disordered" evidence="1">
    <location>
        <begin position="1"/>
        <end position="30"/>
    </location>
</feature>
<gene>
    <name evidence="2" type="ORF">PCOR1329_LOCUS64285</name>
</gene>
<proteinExistence type="predicted"/>
<name>A0ABN9W5Q0_9DINO</name>
<keyword evidence="3" id="KW-1185">Reference proteome</keyword>
<dbReference type="EMBL" id="CAUYUJ010018184">
    <property type="protein sequence ID" value="CAK0881443.1"/>
    <property type="molecule type" value="Genomic_DNA"/>
</dbReference>
<feature type="compositionally biased region" description="Low complexity" evidence="1">
    <location>
        <begin position="249"/>
        <end position="267"/>
    </location>
</feature>
<protein>
    <submittedName>
        <fullName evidence="2">Uncharacterized protein</fullName>
    </submittedName>
</protein>
<sequence>MAMAAPSAEAPRGRKRGAEGPPALPHEEVQDQARAWTEVFTLFQQSGRDDRGAAFAMSMGALRRRGEEIDSIDRQIEALRFAAGRLQQHARCEAAGPGGAPSVTPQAQAWGRALAGSLGEKVRQVAAAEAAEEPPWRAAVLADEAHAEALRLLAGKRGAEGEADAQAGAESDAVVREREDRWIGPSATCCAPAASTPAACRFGQGYRRAGASCERESAARGAAAGGTTRRRTSTRRATPCGQARRRARPTAARSAASSGRSAPSTTRSPRRRWRTCPARCRSRWRGRQRSSSSRSCCCTCSCCRSWAACRTPRL</sequence>
<reference evidence="2" key="1">
    <citation type="submission" date="2023-10" db="EMBL/GenBank/DDBJ databases">
        <authorList>
            <person name="Chen Y."/>
            <person name="Shah S."/>
            <person name="Dougan E. K."/>
            <person name="Thang M."/>
            <person name="Chan C."/>
        </authorList>
    </citation>
    <scope>NUCLEOTIDE SEQUENCE [LARGE SCALE GENOMIC DNA]</scope>
</reference>
<organism evidence="2 3">
    <name type="scientific">Prorocentrum cordatum</name>
    <dbReference type="NCBI Taxonomy" id="2364126"/>
    <lineage>
        <taxon>Eukaryota</taxon>
        <taxon>Sar</taxon>
        <taxon>Alveolata</taxon>
        <taxon>Dinophyceae</taxon>
        <taxon>Prorocentrales</taxon>
        <taxon>Prorocentraceae</taxon>
        <taxon>Prorocentrum</taxon>
    </lineage>
</organism>
<evidence type="ECO:0000313" key="3">
    <source>
        <dbReference type="Proteomes" id="UP001189429"/>
    </source>
</evidence>
<accession>A0ABN9W5Q0</accession>
<comment type="caution">
    <text evidence="2">The sequence shown here is derived from an EMBL/GenBank/DDBJ whole genome shotgun (WGS) entry which is preliminary data.</text>
</comment>
<evidence type="ECO:0000256" key="1">
    <source>
        <dbReference type="SAM" id="MobiDB-lite"/>
    </source>
</evidence>
<evidence type="ECO:0000313" key="2">
    <source>
        <dbReference type="EMBL" id="CAK0881443.1"/>
    </source>
</evidence>
<feature type="region of interest" description="Disordered" evidence="1">
    <location>
        <begin position="217"/>
        <end position="270"/>
    </location>
</feature>
<dbReference type="Proteomes" id="UP001189429">
    <property type="component" value="Unassembled WGS sequence"/>
</dbReference>